<proteinExistence type="predicted"/>
<evidence type="ECO:0000256" key="1">
    <source>
        <dbReference type="SAM" id="Phobius"/>
    </source>
</evidence>
<protein>
    <submittedName>
        <fullName evidence="2">Uncharacterized protein</fullName>
    </submittedName>
</protein>
<accession>A0A0G4B598</accession>
<evidence type="ECO:0000313" key="2">
    <source>
        <dbReference type="EMBL" id="AKM82720.1"/>
    </source>
</evidence>
<evidence type="ECO:0000313" key="3">
    <source>
        <dbReference type="Proteomes" id="UP000035648"/>
    </source>
</evidence>
<dbReference type="KEGG" id="bbgw:UT28_C0001G0943"/>
<feature type="transmembrane region" description="Helical" evidence="1">
    <location>
        <begin position="6"/>
        <end position="22"/>
    </location>
</feature>
<keyword evidence="1" id="KW-1133">Transmembrane helix</keyword>
<keyword evidence="1" id="KW-0472">Membrane</keyword>
<dbReference type="Proteomes" id="UP000035648">
    <property type="component" value="Chromosome"/>
</dbReference>
<feature type="transmembrane region" description="Helical" evidence="1">
    <location>
        <begin position="107"/>
        <end position="134"/>
    </location>
</feature>
<dbReference type="EMBL" id="CP011213">
    <property type="protein sequence ID" value="AKM82720.1"/>
    <property type="molecule type" value="Genomic_DNA"/>
</dbReference>
<keyword evidence="1" id="KW-0812">Transmembrane</keyword>
<name>A0A0G4B598_9BACT</name>
<sequence>MRDFWVFVALMVGFWFNLNLALDYTRSGIEIKQEISKRIAEKSELERQNLYFVFTEFLQDPLDAIKGSYIIANKVWIILLVLFYPFVMSFSSYIGSHFPFSNTITGAFLFGMILVIPLFLVDLGLYLLAAAFGLNHNLTAYQTMISERRRRLETQTCYMEDLDFFIRLDHQLDAIISELRTKTVKEEVV</sequence>
<dbReference type="AlphaFoldDB" id="A0A0G4B598"/>
<feature type="transmembrane region" description="Helical" evidence="1">
    <location>
        <begin position="75"/>
        <end position="95"/>
    </location>
</feature>
<organism evidence="2 3">
    <name type="scientific">Berkelbacteria bacterium GW2011_GWE1_39_12</name>
    <dbReference type="NCBI Taxonomy" id="1618337"/>
    <lineage>
        <taxon>Bacteria</taxon>
        <taxon>Candidatus Berkelbacteria</taxon>
    </lineage>
</organism>
<gene>
    <name evidence="2" type="ORF">UT28_C0001G0943</name>
</gene>
<dbReference type="STRING" id="1618337.UT28_C0001G0943"/>
<reference evidence="2 3" key="1">
    <citation type="journal article" date="2015" name="Nature">
        <title>rRNA introns, odd ribosomes, and small enigmatic genomes across a large radiation of phyla.</title>
        <authorList>
            <person name="Brown C.T."/>
            <person name="Hug L.A."/>
            <person name="Thomas B.C."/>
            <person name="Sharon I."/>
            <person name="Castelle C.J."/>
            <person name="Singh A."/>
            <person name="Wilkins M.J."/>
            <person name="Williams K.H."/>
            <person name="Banfield J.F."/>
        </authorList>
    </citation>
    <scope>NUCLEOTIDE SEQUENCE [LARGE SCALE GENOMIC DNA]</scope>
</reference>